<name>A0AA41U1G7_9ACTN</name>
<gene>
    <name evidence="3" type="ORF">LZ495_20625</name>
</gene>
<feature type="region of interest" description="Disordered" evidence="1">
    <location>
        <begin position="388"/>
        <end position="409"/>
    </location>
</feature>
<dbReference type="AlphaFoldDB" id="A0AA41U1G7"/>
<evidence type="ECO:0000313" key="3">
    <source>
        <dbReference type="EMBL" id="MCF2529606.1"/>
    </source>
</evidence>
<accession>A0AA41U1G7</accession>
<dbReference type="RefSeq" id="WP_235053975.1">
    <property type="nucleotide sequence ID" value="NZ_JAKFHA010000012.1"/>
</dbReference>
<evidence type="ECO:0000256" key="2">
    <source>
        <dbReference type="SAM" id="SignalP"/>
    </source>
</evidence>
<keyword evidence="4" id="KW-1185">Reference proteome</keyword>
<reference evidence="3" key="1">
    <citation type="submission" date="2022-01" db="EMBL/GenBank/DDBJ databases">
        <title>Genome-Based Taxonomic Classification of the Phylum Actinobacteria.</title>
        <authorList>
            <person name="Gao Y."/>
        </authorList>
    </citation>
    <scope>NUCLEOTIDE SEQUENCE</scope>
    <source>
        <strain evidence="3">KLBMP 8922</strain>
    </source>
</reference>
<evidence type="ECO:0000313" key="4">
    <source>
        <dbReference type="Proteomes" id="UP001165378"/>
    </source>
</evidence>
<protein>
    <submittedName>
        <fullName evidence="3">Uncharacterized protein</fullName>
    </submittedName>
</protein>
<feature type="chain" id="PRO_5041453886" evidence="2">
    <location>
        <begin position="23"/>
        <end position="409"/>
    </location>
</feature>
<dbReference type="InterPro" id="IPR011043">
    <property type="entry name" value="Gal_Oxase/kelch_b-propeller"/>
</dbReference>
<organism evidence="3 4">
    <name type="scientific">Yinghuangia soli</name>
    <dbReference type="NCBI Taxonomy" id="2908204"/>
    <lineage>
        <taxon>Bacteria</taxon>
        <taxon>Bacillati</taxon>
        <taxon>Actinomycetota</taxon>
        <taxon>Actinomycetes</taxon>
        <taxon>Kitasatosporales</taxon>
        <taxon>Streptomycetaceae</taxon>
        <taxon>Yinghuangia</taxon>
    </lineage>
</organism>
<proteinExistence type="predicted"/>
<dbReference type="SUPFAM" id="SSF50965">
    <property type="entry name" value="Galactose oxidase, central domain"/>
    <property type="match status" value="1"/>
</dbReference>
<keyword evidence="2" id="KW-0732">Signal</keyword>
<sequence length="409" mass="42585">MRTTRGRAAFAAATALATLALAAPALATGARADEADWHTWPLGAPRDDQELRAVAALGPRDVWAVGYRGEAADGPPLVQHFDGHAWRDIPVEVASGNGQFDAVAPLAADDVWALGHWNEAAASNDRALAVHFDGHTWRQTPMPPEPRNMSAYPFGAAAIGPSDVWAVGALAEDRIADPHPLAYHWDGTSWTSVTTPDTGGNAILFAAAADGAGGAWAVGVAYTGGVGRPLVEHWDGTRWRIVDVPFDTAQAHSLEGVAVLGPDDAWAVGSSSGADGVSHPTAYHWDGTAWTPAAMPPVEANLHGVSADPVSGVVWAAGTRPDEKTPAVLMRWDGTAWVQVPAAEDPDARGASLFSVAAVPGADPALPSAWAVGSTLPTFQEPWHAVIEGYGPPPGRQIDDRGPQIGPQP</sequence>
<feature type="signal peptide" evidence="2">
    <location>
        <begin position="1"/>
        <end position="22"/>
    </location>
</feature>
<comment type="caution">
    <text evidence="3">The sequence shown here is derived from an EMBL/GenBank/DDBJ whole genome shotgun (WGS) entry which is preliminary data.</text>
</comment>
<dbReference type="EMBL" id="JAKFHA010000012">
    <property type="protein sequence ID" value="MCF2529606.1"/>
    <property type="molecule type" value="Genomic_DNA"/>
</dbReference>
<dbReference type="Proteomes" id="UP001165378">
    <property type="component" value="Unassembled WGS sequence"/>
</dbReference>
<evidence type="ECO:0000256" key="1">
    <source>
        <dbReference type="SAM" id="MobiDB-lite"/>
    </source>
</evidence>